<protein>
    <recommendedName>
        <fullName evidence="5 15">CDP-diacylglycerol--glycerol-3-phosphate 3-phosphatidyltransferase</fullName>
        <ecNumber evidence="4 15">2.7.8.5</ecNumber>
    </recommendedName>
</protein>
<feature type="transmembrane region" description="Helical" evidence="17">
    <location>
        <begin position="102"/>
        <end position="120"/>
    </location>
</feature>
<reference evidence="18 19" key="1">
    <citation type="submission" date="2006-02" db="EMBL/GenBank/DDBJ databases">
        <authorList>
            <person name="Amann R."/>
            <person name="Ferriera S."/>
            <person name="Johnson J."/>
            <person name="Kravitz S."/>
            <person name="Halpern A."/>
            <person name="Remington K."/>
            <person name="Beeson K."/>
            <person name="Tran B."/>
            <person name="Rogers Y.-H."/>
            <person name="Friedman R."/>
            <person name="Venter J.C."/>
        </authorList>
    </citation>
    <scope>NUCLEOTIDE SEQUENCE [LARGE SCALE GENOMIC DNA]</scope>
    <source>
        <strain evidence="18 19">DSM 3645</strain>
    </source>
</reference>
<dbReference type="PANTHER" id="PTHR14269">
    <property type="entry name" value="CDP-DIACYLGLYCEROL--GLYCEROL-3-PHOSPHATE 3-PHOSPHATIDYLTRANSFERASE-RELATED"/>
    <property type="match status" value="1"/>
</dbReference>
<evidence type="ECO:0000256" key="4">
    <source>
        <dbReference type="ARBA" id="ARBA00013170"/>
    </source>
</evidence>
<dbReference type="eggNOG" id="COG0558">
    <property type="taxonomic scope" value="Bacteria"/>
</dbReference>
<evidence type="ECO:0000256" key="5">
    <source>
        <dbReference type="ARBA" id="ARBA00014944"/>
    </source>
</evidence>
<keyword evidence="7 16" id="KW-0808">Transferase</keyword>
<evidence type="ECO:0000256" key="11">
    <source>
        <dbReference type="ARBA" id="ARBA00023136"/>
    </source>
</evidence>
<keyword evidence="10" id="KW-0443">Lipid metabolism</keyword>
<organism evidence="18 19">
    <name type="scientific">Blastopirellula marina DSM 3645</name>
    <dbReference type="NCBI Taxonomy" id="314230"/>
    <lineage>
        <taxon>Bacteria</taxon>
        <taxon>Pseudomonadati</taxon>
        <taxon>Planctomycetota</taxon>
        <taxon>Planctomycetia</taxon>
        <taxon>Pirellulales</taxon>
        <taxon>Pirellulaceae</taxon>
        <taxon>Blastopirellula</taxon>
    </lineage>
</organism>
<dbReference type="PANTHER" id="PTHR14269:SF62">
    <property type="entry name" value="CDP-DIACYLGLYCEROL--GLYCEROL-3-PHOSPHATE 3-PHOSPHATIDYLTRANSFERASE 1, CHLOROPLASTIC"/>
    <property type="match status" value="1"/>
</dbReference>
<keyword evidence="12" id="KW-0594">Phospholipid biosynthesis</keyword>
<evidence type="ECO:0000256" key="1">
    <source>
        <dbReference type="ARBA" id="ARBA00004141"/>
    </source>
</evidence>
<evidence type="ECO:0000256" key="8">
    <source>
        <dbReference type="ARBA" id="ARBA00022692"/>
    </source>
</evidence>
<evidence type="ECO:0000256" key="13">
    <source>
        <dbReference type="ARBA" id="ARBA00023264"/>
    </source>
</evidence>
<evidence type="ECO:0000256" key="6">
    <source>
        <dbReference type="ARBA" id="ARBA00022516"/>
    </source>
</evidence>
<dbReference type="Proteomes" id="UP000004358">
    <property type="component" value="Unassembled WGS sequence"/>
</dbReference>
<gene>
    <name evidence="18" type="ORF">DSM3645_25709</name>
</gene>
<dbReference type="InterPro" id="IPR004570">
    <property type="entry name" value="Phosphatidylglycerol_P_synth"/>
</dbReference>
<dbReference type="GO" id="GO:0008444">
    <property type="term" value="F:CDP-diacylglycerol-glycerol-3-phosphate 3-phosphatidyltransferase activity"/>
    <property type="evidence" value="ECO:0007669"/>
    <property type="project" value="UniProtKB-UniRule"/>
</dbReference>
<evidence type="ECO:0000256" key="12">
    <source>
        <dbReference type="ARBA" id="ARBA00023209"/>
    </source>
</evidence>
<name>A4A2C8_9BACT</name>
<comment type="subcellular location">
    <subcellularLocation>
        <location evidence="1">Membrane</location>
        <topology evidence="1">Multi-pass membrane protein</topology>
    </subcellularLocation>
</comment>
<evidence type="ECO:0000256" key="17">
    <source>
        <dbReference type="SAM" id="Phobius"/>
    </source>
</evidence>
<evidence type="ECO:0000256" key="9">
    <source>
        <dbReference type="ARBA" id="ARBA00022989"/>
    </source>
</evidence>
<comment type="similarity">
    <text evidence="3 16">Belongs to the CDP-alcohol phosphatidyltransferase class-I family.</text>
</comment>
<dbReference type="InterPro" id="IPR000462">
    <property type="entry name" value="CDP-OH_P_trans"/>
</dbReference>
<feature type="transmembrane region" description="Helical" evidence="17">
    <location>
        <begin position="172"/>
        <end position="195"/>
    </location>
</feature>
<dbReference type="OrthoDB" id="9796672at2"/>
<dbReference type="AlphaFoldDB" id="A4A2C8"/>
<keyword evidence="6" id="KW-0444">Lipid biosynthesis</keyword>
<comment type="catalytic activity">
    <reaction evidence="14">
        <text>a CDP-1,2-diacyl-sn-glycerol + sn-glycerol 3-phosphate = a 1,2-diacyl-sn-glycero-3-phospho-(1'-sn-glycero-3'-phosphate) + CMP + H(+)</text>
        <dbReference type="Rhea" id="RHEA:12593"/>
        <dbReference type="ChEBI" id="CHEBI:15378"/>
        <dbReference type="ChEBI" id="CHEBI:57597"/>
        <dbReference type="ChEBI" id="CHEBI:58332"/>
        <dbReference type="ChEBI" id="CHEBI:60110"/>
        <dbReference type="ChEBI" id="CHEBI:60377"/>
        <dbReference type="EC" id="2.7.8.5"/>
    </reaction>
</comment>
<dbReference type="InterPro" id="IPR050324">
    <property type="entry name" value="CDP-alcohol_PTase-I"/>
</dbReference>
<evidence type="ECO:0000256" key="10">
    <source>
        <dbReference type="ARBA" id="ARBA00023098"/>
    </source>
</evidence>
<evidence type="ECO:0000256" key="7">
    <source>
        <dbReference type="ARBA" id="ARBA00022679"/>
    </source>
</evidence>
<dbReference type="EMBL" id="AANZ01000043">
    <property type="protein sequence ID" value="EAQ77094.1"/>
    <property type="molecule type" value="Genomic_DNA"/>
</dbReference>
<dbReference type="Pfam" id="PF01066">
    <property type="entry name" value="CDP-OH_P_transf"/>
    <property type="match status" value="1"/>
</dbReference>
<dbReference type="HOGENOM" id="CLU_051314_2_3_0"/>
<dbReference type="EC" id="2.7.8.5" evidence="4 15"/>
<evidence type="ECO:0000313" key="18">
    <source>
        <dbReference type="EMBL" id="EAQ77094.1"/>
    </source>
</evidence>
<dbReference type="GO" id="GO:0046474">
    <property type="term" value="P:glycerophospholipid biosynthetic process"/>
    <property type="evidence" value="ECO:0007669"/>
    <property type="project" value="TreeGrafter"/>
</dbReference>
<accession>A4A2C8</accession>
<evidence type="ECO:0000256" key="14">
    <source>
        <dbReference type="ARBA" id="ARBA00048586"/>
    </source>
</evidence>
<proteinExistence type="inferred from homology"/>
<feature type="transmembrane region" description="Helical" evidence="17">
    <location>
        <begin position="141"/>
        <end position="160"/>
    </location>
</feature>
<evidence type="ECO:0000256" key="3">
    <source>
        <dbReference type="ARBA" id="ARBA00010441"/>
    </source>
</evidence>
<comment type="pathway">
    <text evidence="2">Phospholipid metabolism; phosphatidylglycerol biosynthesis; phosphatidylglycerol from CDP-diacylglycerol: step 1/2.</text>
</comment>
<evidence type="ECO:0000313" key="19">
    <source>
        <dbReference type="Proteomes" id="UP000004358"/>
    </source>
</evidence>
<dbReference type="PIRSF" id="PIRSF000847">
    <property type="entry name" value="Phos_ph_gly_syn"/>
    <property type="match status" value="1"/>
</dbReference>
<dbReference type="PROSITE" id="PS00379">
    <property type="entry name" value="CDP_ALCOHOL_P_TRANSF"/>
    <property type="match status" value="1"/>
</dbReference>
<keyword evidence="11 17" id="KW-0472">Membrane</keyword>
<keyword evidence="13" id="KW-1208">Phospholipid metabolism</keyword>
<evidence type="ECO:0000256" key="15">
    <source>
        <dbReference type="NCBIfam" id="TIGR00560"/>
    </source>
</evidence>
<sequence length="207" mass="22330">MGIMTAADTKPMASTKVVNVPNAITLARFLLSIAVFVLLPWGQYVAAAVVFIIAAATDWMDGYWARKYNEVTQVGRVFDPFVDKIIICGTFIFLAAEPGSQIAAWMAVVIAGREMLVTVLRSFIEQHGGDFSANMPGKIKMVLQCVAAVASMVVLAYVQQTTAGPYTLALEWTALISAWLAVASTVHSGVIYIFAAAKMIRDQSTTT</sequence>
<keyword evidence="9 17" id="KW-1133">Transmembrane helix</keyword>
<dbReference type="GO" id="GO:0016020">
    <property type="term" value="C:membrane"/>
    <property type="evidence" value="ECO:0007669"/>
    <property type="project" value="UniProtKB-SubCell"/>
</dbReference>
<dbReference type="InterPro" id="IPR048254">
    <property type="entry name" value="CDP_ALCOHOL_P_TRANSF_CS"/>
</dbReference>
<evidence type="ECO:0000256" key="16">
    <source>
        <dbReference type="RuleBase" id="RU003750"/>
    </source>
</evidence>
<comment type="caution">
    <text evidence="18">The sequence shown here is derived from an EMBL/GenBank/DDBJ whole genome shotgun (WGS) entry which is preliminary data.</text>
</comment>
<dbReference type="InterPro" id="IPR043130">
    <property type="entry name" value="CDP-OH_PTrfase_TM_dom"/>
</dbReference>
<evidence type="ECO:0000256" key="2">
    <source>
        <dbReference type="ARBA" id="ARBA00005042"/>
    </source>
</evidence>
<keyword evidence="8 17" id="KW-0812">Transmembrane</keyword>
<dbReference type="STRING" id="314230.DSM3645_25709"/>
<dbReference type="NCBIfam" id="TIGR00560">
    <property type="entry name" value="pgsA"/>
    <property type="match status" value="1"/>
</dbReference>
<dbReference type="Gene3D" id="1.20.120.1760">
    <property type="match status" value="1"/>
</dbReference>